<dbReference type="Proteomes" id="UP001155040">
    <property type="component" value="Unassembled WGS sequence"/>
</dbReference>
<gene>
    <name evidence="3" type="ORF">GGQ01_003378</name>
</gene>
<protein>
    <recommendedName>
        <fullName evidence="2">Transposase IS4-like domain-containing protein</fullName>
    </recommendedName>
</protein>
<dbReference type="GO" id="GO:0003677">
    <property type="term" value="F:DNA binding"/>
    <property type="evidence" value="ECO:0007669"/>
    <property type="project" value="InterPro"/>
</dbReference>
<dbReference type="Pfam" id="PF01609">
    <property type="entry name" value="DDE_Tnp_1"/>
    <property type="match status" value="1"/>
</dbReference>
<dbReference type="GO" id="GO:0006313">
    <property type="term" value="P:DNA transposition"/>
    <property type="evidence" value="ECO:0007669"/>
    <property type="project" value="InterPro"/>
</dbReference>
<feature type="domain" description="Transposase IS4-like" evidence="2">
    <location>
        <begin position="44"/>
        <end position="162"/>
    </location>
</feature>
<feature type="region of interest" description="Disordered" evidence="1">
    <location>
        <begin position="256"/>
        <end position="290"/>
    </location>
</feature>
<evidence type="ECO:0000259" key="2">
    <source>
        <dbReference type="Pfam" id="PF01609"/>
    </source>
</evidence>
<sequence>MGLEEQMPVPNYTTLSNTILSEGQGDLDVEAQNFNSGQDGSEKEEVHLVVDSTGLRVYGEGEWKQSVYGKQKQRAWRKLHLGVDSDTGEITAVGLAGSTSHDGSQVEKLLDQTPVTRLSTCDQTLYQTDKELSAVGGDGACDTWDVYDAITDREATPVIPRRGTPESRRLKLRRTATAPDHRFCGTRQALAPAPASAGVGSELTGTIVGAWQRRRSTGSGRLTGRFVEARRWENEKDTTWNPMRWNPMWDPDVQSSVGSFPKTNSTESSRVELSLQNNERPCRQARSIRKRKAPPNRLRAILHLPRGILPGHLSRPERAGTAPGGSWGPTARIAGKTSIRRIRCSGCSASSSAS</sequence>
<comment type="caution">
    <text evidence="3">The sequence shown here is derived from an EMBL/GenBank/DDBJ whole genome shotgun (WGS) entry which is preliminary data.</text>
</comment>
<evidence type="ECO:0000256" key="1">
    <source>
        <dbReference type="SAM" id="MobiDB-lite"/>
    </source>
</evidence>
<dbReference type="GO" id="GO:0004803">
    <property type="term" value="F:transposase activity"/>
    <property type="evidence" value="ECO:0007669"/>
    <property type="project" value="InterPro"/>
</dbReference>
<organism evidence="3 4">
    <name type="scientific">Salinibacter ruber</name>
    <dbReference type="NCBI Taxonomy" id="146919"/>
    <lineage>
        <taxon>Bacteria</taxon>
        <taxon>Pseudomonadati</taxon>
        <taxon>Rhodothermota</taxon>
        <taxon>Rhodothermia</taxon>
        <taxon>Rhodothermales</taxon>
        <taxon>Salinibacteraceae</taxon>
        <taxon>Salinibacter</taxon>
    </lineage>
</organism>
<accession>A0A9X2UNU6</accession>
<evidence type="ECO:0000313" key="4">
    <source>
        <dbReference type="Proteomes" id="UP001155040"/>
    </source>
</evidence>
<name>A0A9X2UNU6_9BACT</name>
<dbReference type="AlphaFoldDB" id="A0A9X2UNU6"/>
<feature type="compositionally biased region" description="Polar residues" evidence="1">
    <location>
        <begin position="256"/>
        <end position="268"/>
    </location>
</feature>
<dbReference type="EMBL" id="JANUBF010000053">
    <property type="protein sequence ID" value="MCS4038286.1"/>
    <property type="molecule type" value="Genomic_DNA"/>
</dbReference>
<dbReference type="InterPro" id="IPR002559">
    <property type="entry name" value="Transposase_11"/>
</dbReference>
<feature type="region of interest" description="Disordered" evidence="1">
    <location>
        <begin position="309"/>
        <end position="332"/>
    </location>
</feature>
<evidence type="ECO:0000313" key="3">
    <source>
        <dbReference type="EMBL" id="MCS4038286.1"/>
    </source>
</evidence>
<proteinExistence type="predicted"/>
<reference evidence="3" key="1">
    <citation type="submission" date="2022-08" db="EMBL/GenBank/DDBJ databases">
        <title>Genomic Encyclopedia of Type Strains, Phase V (KMG-V): Genome sequencing to study the core and pangenomes of soil and plant-associated prokaryotes.</title>
        <authorList>
            <person name="Whitman W."/>
        </authorList>
    </citation>
    <scope>NUCLEOTIDE SEQUENCE</scope>
    <source>
        <strain evidence="3">SP3012</strain>
    </source>
</reference>